<proteinExistence type="predicted"/>
<dbReference type="EMBL" id="MN850570">
    <property type="protein sequence ID" value="QHR65430.1"/>
    <property type="molecule type" value="Genomic_DNA"/>
</dbReference>
<dbReference type="Proteomes" id="UP000464219">
    <property type="component" value="Segment"/>
</dbReference>
<evidence type="ECO:0000313" key="1">
    <source>
        <dbReference type="EMBL" id="QHR65430.1"/>
    </source>
</evidence>
<sequence>MSRYQRAIDDTVVDHKVCGACMGSGTYRGMLIGGQVVLMDCEACGGTGTNDPALQHSVLSDLGQRKQAQPGYDEPGKPSYGVGLVEQYAEDGKLIEHLSKQVKE</sequence>
<evidence type="ECO:0000313" key="2">
    <source>
        <dbReference type="Proteomes" id="UP000464219"/>
    </source>
</evidence>
<organism evidence="1 2">
    <name type="scientific">Escherichia phage mellemsur</name>
    <dbReference type="NCBI Taxonomy" id="2696418"/>
    <lineage>
        <taxon>Viruses</taxon>
        <taxon>Duplodnaviria</taxon>
        <taxon>Heunggongvirae</taxon>
        <taxon>Uroviricota</taxon>
        <taxon>Caudoviricetes</taxon>
        <taxon>Autographivirales</taxon>
        <taxon>Autoscriptoviridae</taxon>
        <taxon>Stentvirinae</taxon>
        <taxon>Bonnellvirus</taxon>
        <taxon>Bonnellvirus mellemsur</taxon>
    </lineage>
</organism>
<name>A0A6B9WNJ0_9CAUD</name>
<gene>
    <name evidence="1" type="ORF">mellemsur_29</name>
</gene>
<keyword evidence="2" id="KW-1185">Reference proteome</keyword>
<protein>
    <submittedName>
        <fullName evidence="1">Uncharacterized protein</fullName>
    </submittedName>
</protein>
<accession>A0A6B9WNJ0</accession>
<reference evidence="2" key="1">
    <citation type="submission" date="2019-12" db="EMBL/GenBank/DDBJ databases">
        <authorList>
            <person name="Olsen N.S."/>
            <person name="Junco L.M.F."/>
            <person name="Kot W."/>
            <person name="Hansen L.H."/>
        </authorList>
    </citation>
    <scope>NUCLEOTIDE SEQUENCE [LARGE SCALE GENOMIC DNA]</scope>
</reference>